<dbReference type="EMBL" id="BLJN01000001">
    <property type="protein sequence ID" value="GFE78948.1"/>
    <property type="molecule type" value="Genomic_DNA"/>
</dbReference>
<dbReference type="GO" id="GO:0016887">
    <property type="term" value="F:ATP hydrolysis activity"/>
    <property type="evidence" value="ECO:0007669"/>
    <property type="project" value="InterPro"/>
</dbReference>
<keyword evidence="7" id="KW-1185">Reference proteome</keyword>
<keyword evidence="1" id="KW-0813">Transport</keyword>
<dbReference type="InterPro" id="IPR003593">
    <property type="entry name" value="AAA+_ATPase"/>
</dbReference>
<accession>A0A829Y7S0</accession>
<evidence type="ECO:0000259" key="5">
    <source>
        <dbReference type="PROSITE" id="PS50893"/>
    </source>
</evidence>
<dbReference type="InterPro" id="IPR017911">
    <property type="entry name" value="MacB-like_ATP-bd"/>
</dbReference>
<feature type="domain" description="ABC transporter" evidence="5">
    <location>
        <begin position="2"/>
        <end position="226"/>
    </location>
</feature>
<dbReference type="PROSITE" id="PS00211">
    <property type="entry name" value="ABC_TRANSPORTER_1"/>
    <property type="match status" value="1"/>
</dbReference>
<evidence type="ECO:0000256" key="1">
    <source>
        <dbReference type="ARBA" id="ARBA00022448"/>
    </source>
</evidence>
<proteinExistence type="inferred from homology"/>
<dbReference type="GO" id="GO:0005524">
    <property type="term" value="F:ATP binding"/>
    <property type="evidence" value="ECO:0007669"/>
    <property type="project" value="UniProtKB-KW"/>
</dbReference>
<evidence type="ECO:0000256" key="4">
    <source>
        <dbReference type="ARBA" id="ARBA00038388"/>
    </source>
</evidence>
<dbReference type="PROSITE" id="PS50893">
    <property type="entry name" value="ABC_TRANSPORTER_2"/>
    <property type="match status" value="1"/>
</dbReference>
<comment type="similarity">
    <text evidence="4">Belongs to the ABC transporter superfamily. Macrolide exporter (TC 3.A.1.122) family.</text>
</comment>
<evidence type="ECO:0000313" key="7">
    <source>
        <dbReference type="Proteomes" id="UP000445000"/>
    </source>
</evidence>
<dbReference type="FunFam" id="3.40.50.300:FF:000032">
    <property type="entry name" value="Export ABC transporter ATP-binding protein"/>
    <property type="match status" value="1"/>
</dbReference>
<evidence type="ECO:0000313" key="6">
    <source>
        <dbReference type="EMBL" id="GFE78948.1"/>
    </source>
</evidence>
<dbReference type="GO" id="GO:0022857">
    <property type="term" value="F:transmembrane transporter activity"/>
    <property type="evidence" value="ECO:0007669"/>
    <property type="project" value="TreeGrafter"/>
</dbReference>
<keyword evidence="2" id="KW-0547">Nucleotide-binding</keyword>
<dbReference type="InterPro" id="IPR027417">
    <property type="entry name" value="P-loop_NTPase"/>
</dbReference>
<dbReference type="InterPro" id="IPR017871">
    <property type="entry name" value="ABC_transporter-like_CS"/>
</dbReference>
<dbReference type="Pfam" id="PF00005">
    <property type="entry name" value="ABC_tran"/>
    <property type="match status" value="1"/>
</dbReference>
<dbReference type="RefSeq" id="WP_161810785.1">
    <property type="nucleotide sequence ID" value="NZ_BLJN01000001.1"/>
</dbReference>
<dbReference type="GO" id="GO:1902495">
    <property type="term" value="C:transmembrane transporter complex"/>
    <property type="evidence" value="ECO:0007669"/>
    <property type="project" value="UniProtKB-ARBA"/>
</dbReference>
<keyword evidence="3 6" id="KW-0067">ATP-binding</keyword>
<dbReference type="InterPro" id="IPR003439">
    <property type="entry name" value="ABC_transporter-like_ATP-bd"/>
</dbReference>
<dbReference type="PANTHER" id="PTHR24220">
    <property type="entry name" value="IMPORT ATP-BINDING PROTEIN"/>
    <property type="match status" value="1"/>
</dbReference>
<organism evidence="6 7">
    <name type="scientific">Steroidobacter agaridevorans</name>
    <dbReference type="NCBI Taxonomy" id="2695856"/>
    <lineage>
        <taxon>Bacteria</taxon>
        <taxon>Pseudomonadati</taxon>
        <taxon>Pseudomonadota</taxon>
        <taxon>Gammaproteobacteria</taxon>
        <taxon>Steroidobacterales</taxon>
        <taxon>Steroidobacteraceae</taxon>
        <taxon>Steroidobacter</taxon>
    </lineage>
</organism>
<name>A0A829Y7S0_9GAMM</name>
<dbReference type="SUPFAM" id="SSF52540">
    <property type="entry name" value="P-loop containing nucleoside triphosphate hydrolases"/>
    <property type="match status" value="1"/>
</dbReference>
<dbReference type="InterPro" id="IPR015854">
    <property type="entry name" value="ABC_transpr_LolD-like"/>
</dbReference>
<dbReference type="Proteomes" id="UP000445000">
    <property type="component" value="Unassembled WGS sequence"/>
</dbReference>
<sequence>MLQVENISKSFGGTPPRQVLGGVSLQLAPGEYVAVMGESGTGKSTLLNLIAGLDTPDAGRISLDGRDIGALDDDARTRLRRARMGFVFQAFHLLPHLSVERNVALPLALNGQQGREAADRVRELLDAVGMLERANAAPSQLSGGEMQRVAVARALAHRPALVLADEPTGNLDSDSAAEVLELLAAQLKRDNAAGILVTHSELAAGTTDRILQLSRQGLAPRAAGSSRQS</sequence>
<comment type="caution">
    <text evidence="6">The sequence shown here is derived from an EMBL/GenBank/DDBJ whole genome shotgun (WGS) entry which is preliminary data.</text>
</comment>
<evidence type="ECO:0000256" key="3">
    <source>
        <dbReference type="ARBA" id="ARBA00022840"/>
    </source>
</evidence>
<dbReference type="CDD" id="cd03255">
    <property type="entry name" value="ABC_MJ0796_LolCDE_FtsE"/>
    <property type="match status" value="1"/>
</dbReference>
<dbReference type="GO" id="GO:0005886">
    <property type="term" value="C:plasma membrane"/>
    <property type="evidence" value="ECO:0007669"/>
    <property type="project" value="TreeGrafter"/>
</dbReference>
<dbReference type="PANTHER" id="PTHR24220:SF659">
    <property type="entry name" value="TRANSPORTER, PUTATIVE-RELATED"/>
    <property type="match status" value="1"/>
</dbReference>
<gene>
    <name evidence="6" type="ORF">GCM10011487_09480</name>
</gene>
<dbReference type="AlphaFoldDB" id="A0A829Y7S0"/>
<dbReference type="Gene3D" id="3.40.50.300">
    <property type="entry name" value="P-loop containing nucleotide triphosphate hydrolases"/>
    <property type="match status" value="1"/>
</dbReference>
<evidence type="ECO:0000256" key="2">
    <source>
        <dbReference type="ARBA" id="ARBA00022741"/>
    </source>
</evidence>
<reference evidence="7" key="1">
    <citation type="submission" date="2020-01" db="EMBL/GenBank/DDBJ databases">
        <title>'Steroidobacter agaridevorans' sp. nov., agar-degrading bacteria isolated from rhizosphere soils.</title>
        <authorList>
            <person name="Ikenaga M."/>
            <person name="Kataoka M."/>
            <person name="Murouchi A."/>
            <person name="Katsuragi S."/>
            <person name="Sakai M."/>
        </authorList>
    </citation>
    <scope>NUCLEOTIDE SEQUENCE [LARGE SCALE GENOMIC DNA]</scope>
    <source>
        <strain evidence="7">YU21-B</strain>
    </source>
</reference>
<dbReference type="SMART" id="SM00382">
    <property type="entry name" value="AAA"/>
    <property type="match status" value="1"/>
</dbReference>
<protein>
    <submittedName>
        <fullName evidence="6">ABC transporter ATP-binding protein</fullName>
    </submittedName>
</protein>